<feature type="domain" description="AB hydrolase-1" evidence="1">
    <location>
        <begin position="9"/>
        <end position="265"/>
    </location>
</feature>
<evidence type="ECO:0000313" key="2">
    <source>
        <dbReference type="EMBL" id="KAJ5738563.1"/>
    </source>
</evidence>
<dbReference type="Pfam" id="PF12697">
    <property type="entry name" value="Abhydrolase_6"/>
    <property type="match status" value="1"/>
</dbReference>
<dbReference type="PANTHER" id="PTHR37017:SF13">
    <property type="entry name" value="AB HYDROLASE-1 DOMAIN-CONTAINING PROTEIN"/>
    <property type="match status" value="1"/>
</dbReference>
<dbReference type="SUPFAM" id="SSF53474">
    <property type="entry name" value="alpha/beta-Hydrolases"/>
    <property type="match status" value="1"/>
</dbReference>
<dbReference type="Proteomes" id="UP001215712">
    <property type="component" value="Unassembled WGS sequence"/>
</dbReference>
<evidence type="ECO:0000259" key="1">
    <source>
        <dbReference type="Pfam" id="PF12697"/>
    </source>
</evidence>
<dbReference type="PANTHER" id="PTHR37017">
    <property type="entry name" value="AB HYDROLASE-1 DOMAIN-CONTAINING PROTEIN-RELATED"/>
    <property type="match status" value="1"/>
</dbReference>
<dbReference type="InterPro" id="IPR000073">
    <property type="entry name" value="AB_hydrolase_1"/>
</dbReference>
<dbReference type="Gene3D" id="3.40.50.1820">
    <property type="entry name" value="alpha/beta hydrolase"/>
    <property type="match status" value="1"/>
</dbReference>
<gene>
    <name evidence="2" type="ORF">N7493_001718</name>
</gene>
<reference evidence="2" key="2">
    <citation type="submission" date="2023-01" db="EMBL/GenBank/DDBJ databases">
        <authorList>
            <person name="Petersen C."/>
        </authorList>
    </citation>
    <scope>NUCLEOTIDE SEQUENCE</scope>
    <source>
        <strain evidence="2">IBT 17514</strain>
    </source>
</reference>
<protein>
    <recommendedName>
        <fullName evidence="1">AB hydrolase-1 domain-containing protein</fullName>
    </recommendedName>
</protein>
<dbReference type="GO" id="GO:0072330">
    <property type="term" value="P:monocarboxylic acid biosynthetic process"/>
    <property type="evidence" value="ECO:0007669"/>
    <property type="project" value="UniProtKB-ARBA"/>
</dbReference>
<name>A0AAD6HVG5_9EURO</name>
<accession>A0AAD6HVG5</accession>
<dbReference type="InterPro" id="IPR029058">
    <property type="entry name" value="AB_hydrolase_fold"/>
</dbReference>
<proteinExistence type="predicted"/>
<evidence type="ECO:0000313" key="3">
    <source>
        <dbReference type="Proteomes" id="UP001215712"/>
    </source>
</evidence>
<dbReference type="AlphaFoldDB" id="A0AAD6HVG5"/>
<comment type="caution">
    <text evidence="2">The sequence shown here is derived from an EMBL/GenBank/DDBJ whole genome shotgun (WGS) entry which is preliminary data.</text>
</comment>
<dbReference type="EMBL" id="JAQJAN010000002">
    <property type="protein sequence ID" value="KAJ5738563.1"/>
    <property type="molecule type" value="Genomic_DNA"/>
</dbReference>
<reference evidence="2" key="1">
    <citation type="journal article" date="2023" name="IMA Fungus">
        <title>Comparative genomic study of the Penicillium genus elucidates a diverse pangenome and 15 lateral gene transfer events.</title>
        <authorList>
            <person name="Petersen C."/>
            <person name="Sorensen T."/>
            <person name="Nielsen M.R."/>
            <person name="Sondergaard T.E."/>
            <person name="Sorensen J.L."/>
            <person name="Fitzpatrick D.A."/>
            <person name="Frisvad J.C."/>
            <person name="Nielsen K.L."/>
        </authorList>
    </citation>
    <scope>NUCLEOTIDE SEQUENCE</scope>
    <source>
        <strain evidence="2">IBT 17514</strain>
    </source>
</reference>
<dbReference type="InterPro" id="IPR052897">
    <property type="entry name" value="Sec-Metab_Biosynth_Hydrolase"/>
</dbReference>
<organism evidence="2 3">
    <name type="scientific">Penicillium malachiteum</name>
    <dbReference type="NCBI Taxonomy" id="1324776"/>
    <lineage>
        <taxon>Eukaryota</taxon>
        <taxon>Fungi</taxon>
        <taxon>Dikarya</taxon>
        <taxon>Ascomycota</taxon>
        <taxon>Pezizomycotina</taxon>
        <taxon>Eurotiomycetes</taxon>
        <taxon>Eurotiomycetidae</taxon>
        <taxon>Eurotiales</taxon>
        <taxon>Aspergillaceae</taxon>
        <taxon>Penicillium</taxon>
    </lineage>
</organism>
<keyword evidence="3" id="KW-1185">Reference proteome</keyword>
<dbReference type="GO" id="GO:0017000">
    <property type="term" value="P:antibiotic biosynthetic process"/>
    <property type="evidence" value="ECO:0007669"/>
    <property type="project" value="UniProtKB-ARBA"/>
</dbReference>
<sequence>MTNTHKPAIVIVHGSYHTPAPYGPFMDALNALGFEVHCPQRPTCDLSKLNVGDDLNAPNFDNGPPPEGFPTDDDDVVVLRQLLDQLIVQENKQVLLVAHSSGGWAATQVAVLELQHKARQAQGQNGGLIGIFYYSAFVIPLNQSINSYFQPKDESVVIPPWLRFWKHGFAGVATLVDAPKFMFNGLDAVEAEKWTATLTAAPVNTGVLTNDAYATLPCAYLELEEDYILPKEYQEAMVMEQKQLGNEFTVYHAPTGHSPHLTWTEPLAMNVAEFVDKIKP</sequence>